<evidence type="ECO:0000259" key="5">
    <source>
        <dbReference type="PROSITE" id="PS50931"/>
    </source>
</evidence>
<evidence type="ECO:0000256" key="4">
    <source>
        <dbReference type="ARBA" id="ARBA00023163"/>
    </source>
</evidence>
<dbReference type="Gene3D" id="3.40.190.10">
    <property type="entry name" value="Periplasmic binding protein-like II"/>
    <property type="match status" value="2"/>
</dbReference>
<dbReference type="RefSeq" id="WP_190850677.1">
    <property type="nucleotide sequence ID" value="NZ_AP023440.1"/>
</dbReference>
<dbReference type="Proteomes" id="UP000516444">
    <property type="component" value="Chromosome"/>
</dbReference>
<protein>
    <submittedName>
        <fullName evidence="6">LysR family transcriptional regulator</fullName>
    </submittedName>
</protein>
<keyword evidence="4" id="KW-0804">Transcription</keyword>
<keyword evidence="7" id="KW-1185">Reference proteome</keyword>
<dbReference type="GO" id="GO:0032993">
    <property type="term" value="C:protein-DNA complex"/>
    <property type="evidence" value="ECO:0007669"/>
    <property type="project" value="TreeGrafter"/>
</dbReference>
<evidence type="ECO:0000256" key="2">
    <source>
        <dbReference type="ARBA" id="ARBA00023015"/>
    </source>
</evidence>
<dbReference type="PANTHER" id="PTHR30346:SF0">
    <property type="entry name" value="HCA OPERON TRANSCRIPTIONAL ACTIVATOR HCAR"/>
    <property type="match status" value="1"/>
</dbReference>
<keyword evidence="3" id="KW-0238">DNA-binding</keyword>
<dbReference type="InterPro" id="IPR036390">
    <property type="entry name" value="WH_DNA-bd_sf"/>
</dbReference>
<dbReference type="GO" id="GO:0003677">
    <property type="term" value="F:DNA binding"/>
    <property type="evidence" value="ECO:0007669"/>
    <property type="project" value="UniProtKB-KW"/>
</dbReference>
<feature type="domain" description="HTH lysR-type" evidence="5">
    <location>
        <begin position="4"/>
        <end position="61"/>
    </location>
</feature>
<dbReference type="EMBL" id="AP023440">
    <property type="protein sequence ID" value="BCL28405.1"/>
    <property type="molecule type" value="Genomic_DNA"/>
</dbReference>
<dbReference type="InterPro" id="IPR036388">
    <property type="entry name" value="WH-like_DNA-bd_sf"/>
</dbReference>
<dbReference type="SUPFAM" id="SSF46785">
    <property type="entry name" value="Winged helix' DNA-binding domain"/>
    <property type="match status" value="1"/>
</dbReference>
<evidence type="ECO:0000256" key="1">
    <source>
        <dbReference type="ARBA" id="ARBA00009437"/>
    </source>
</evidence>
<dbReference type="KEGG" id="sgm:GCM10017557_32640"/>
<keyword evidence="2" id="KW-0805">Transcription regulation</keyword>
<gene>
    <name evidence="6" type="ORF">GCM10017557_32640</name>
</gene>
<evidence type="ECO:0000313" key="6">
    <source>
        <dbReference type="EMBL" id="BCL28405.1"/>
    </source>
</evidence>
<name>A0A7G1P5S3_9ACTN</name>
<dbReference type="Pfam" id="PF00126">
    <property type="entry name" value="HTH_1"/>
    <property type="match status" value="1"/>
</dbReference>
<dbReference type="InterPro" id="IPR000847">
    <property type="entry name" value="LysR_HTH_N"/>
</dbReference>
<dbReference type="GO" id="GO:0003700">
    <property type="term" value="F:DNA-binding transcription factor activity"/>
    <property type="evidence" value="ECO:0007669"/>
    <property type="project" value="InterPro"/>
</dbReference>
<dbReference type="FunFam" id="1.10.10.10:FF:000001">
    <property type="entry name" value="LysR family transcriptional regulator"/>
    <property type="match status" value="1"/>
</dbReference>
<evidence type="ECO:0000256" key="3">
    <source>
        <dbReference type="ARBA" id="ARBA00023125"/>
    </source>
</evidence>
<dbReference type="InterPro" id="IPR005119">
    <property type="entry name" value="LysR_subst-bd"/>
</dbReference>
<comment type="similarity">
    <text evidence="1">Belongs to the LysR transcriptional regulatory family.</text>
</comment>
<evidence type="ECO:0000313" key="7">
    <source>
        <dbReference type="Proteomes" id="UP000516444"/>
    </source>
</evidence>
<dbReference type="PROSITE" id="PS50931">
    <property type="entry name" value="HTH_LYSR"/>
    <property type="match status" value="1"/>
</dbReference>
<reference evidence="6 7" key="1">
    <citation type="journal article" date="2014" name="Int. J. Syst. Evol. Microbiol.">
        <title>Complete genome sequence of Corynebacterium casei LMG S-19264T (=DSM 44701T), isolated from a smear-ripened cheese.</title>
        <authorList>
            <consortium name="US DOE Joint Genome Institute (JGI-PGF)"/>
            <person name="Walter F."/>
            <person name="Albersmeier A."/>
            <person name="Kalinowski J."/>
            <person name="Ruckert C."/>
        </authorList>
    </citation>
    <scope>NUCLEOTIDE SEQUENCE [LARGE SCALE GENOMIC DNA]</scope>
    <source>
        <strain evidence="6 7">JCM 4677</strain>
    </source>
</reference>
<dbReference type="SUPFAM" id="SSF53850">
    <property type="entry name" value="Periplasmic binding protein-like II"/>
    <property type="match status" value="1"/>
</dbReference>
<proteinExistence type="inferred from homology"/>
<sequence>MSDVDLRQLRYLVAVADEGGITRAAERLTMTQPALSRAIATLERAVGVPLVERRPRGTVLTEAGEVLAERARAIERQVSSAVWQARETGDGAPPIRISARACEFEALQELIRGFTAAHPGQRAEAVMADWRTQLSILRSGGTELALVSGEVDDEGLDSAVLAVHERLAVLPAGHKLADRETVDRAELLPDPVIGWAGSPPAERDYVLDLAPLAGPEVEDLLQLVVQIRTGSGIAFLSQAMLDEIPRLTGVAVVRVEGLAPARLQLLWPEQQTSTAVARFVQHATA</sequence>
<dbReference type="PANTHER" id="PTHR30346">
    <property type="entry name" value="TRANSCRIPTIONAL DUAL REGULATOR HCAR-RELATED"/>
    <property type="match status" value="1"/>
</dbReference>
<dbReference type="Pfam" id="PF03466">
    <property type="entry name" value="LysR_substrate"/>
    <property type="match status" value="1"/>
</dbReference>
<dbReference type="PRINTS" id="PR00039">
    <property type="entry name" value="HTHLYSR"/>
</dbReference>
<dbReference type="AlphaFoldDB" id="A0A7G1P5S3"/>
<organism evidence="6 7">
    <name type="scientific">Streptomyces aurantiacus</name>
    <dbReference type="NCBI Taxonomy" id="47760"/>
    <lineage>
        <taxon>Bacteria</taxon>
        <taxon>Bacillati</taxon>
        <taxon>Actinomycetota</taxon>
        <taxon>Actinomycetes</taxon>
        <taxon>Kitasatosporales</taxon>
        <taxon>Streptomycetaceae</taxon>
        <taxon>Streptomyces</taxon>
        <taxon>Streptomyces aurantiacus group</taxon>
    </lineage>
</organism>
<dbReference type="Gene3D" id="1.10.10.10">
    <property type="entry name" value="Winged helix-like DNA-binding domain superfamily/Winged helix DNA-binding domain"/>
    <property type="match status" value="1"/>
</dbReference>
<accession>A0A7G1P5S3</accession>